<keyword evidence="2" id="KW-0521">NADP</keyword>
<sequence>MSLPLSGKVALVTGSSRSIGAAIASRLAEDGAAVVINYVATADVAQKLADEINAAGKGSAIVIQADMSSVVEGSRLVEETVQRLGKLDILVLNAGFSESQTLADLTEDMFDKQFTVNVKVPLFMTQTAAKYLPVGGRVILISSAVTKTSSVGPASLVYAASKGAVEQLTRVLAKDLGAKGMTVNSVAPGATETELFRRGRTQEVVDTMANQHPLKRIAEADEIAPIVAFLARDEAGWVNGQVIHVNGVNPFV</sequence>
<dbReference type="HOGENOM" id="CLU_010194_1_3_1"/>
<dbReference type="SUPFAM" id="SSF51735">
    <property type="entry name" value="NAD(P)-binding Rossmann-fold domains"/>
    <property type="match status" value="1"/>
</dbReference>
<dbReference type="InterPro" id="IPR020904">
    <property type="entry name" value="Sc_DH/Rdtase_CS"/>
</dbReference>
<dbReference type="PANTHER" id="PTHR48107">
    <property type="entry name" value="NADPH-DEPENDENT ALDEHYDE REDUCTASE-LIKE PROTEIN, CHLOROPLASTIC-RELATED"/>
    <property type="match status" value="1"/>
</dbReference>
<dbReference type="Proteomes" id="UP000053257">
    <property type="component" value="Unassembled WGS sequence"/>
</dbReference>
<evidence type="ECO:0000256" key="2">
    <source>
        <dbReference type="ARBA" id="ARBA00022857"/>
    </source>
</evidence>
<proteinExistence type="inferred from homology"/>
<evidence type="ECO:0000256" key="3">
    <source>
        <dbReference type="ARBA" id="ARBA00023002"/>
    </source>
</evidence>
<dbReference type="PRINTS" id="PR00081">
    <property type="entry name" value="GDHRDH"/>
</dbReference>
<dbReference type="STRING" id="745531.A0A0C3NK36"/>
<dbReference type="EMBL" id="KN840547">
    <property type="protein sequence ID" value="KIP05289.1"/>
    <property type="molecule type" value="Genomic_DNA"/>
</dbReference>
<dbReference type="PANTHER" id="PTHR48107:SF7">
    <property type="entry name" value="RE15974P"/>
    <property type="match status" value="1"/>
</dbReference>
<dbReference type="PRINTS" id="PR00080">
    <property type="entry name" value="SDRFAMILY"/>
</dbReference>
<dbReference type="OrthoDB" id="5327538at2759"/>
<dbReference type="PROSITE" id="PS00061">
    <property type="entry name" value="ADH_SHORT"/>
    <property type="match status" value="1"/>
</dbReference>
<evidence type="ECO:0000256" key="1">
    <source>
        <dbReference type="ARBA" id="ARBA00006484"/>
    </source>
</evidence>
<evidence type="ECO:0000313" key="4">
    <source>
        <dbReference type="EMBL" id="KIP05289.1"/>
    </source>
</evidence>
<name>A0A0C3NK36_PHLG1</name>
<accession>A0A0C3NK36</accession>
<dbReference type="Pfam" id="PF13561">
    <property type="entry name" value="adh_short_C2"/>
    <property type="match status" value="1"/>
</dbReference>
<keyword evidence="3" id="KW-0560">Oxidoreductase</keyword>
<dbReference type="FunFam" id="3.40.50.720:FF:000084">
    <property type="entry name" value="Short-chain dehydrogenase reductase"/>
    <property type="match status" value="1"/>
</dbReference>
<dbReference type="AlphaFoldDB" id="A0A0C3NK36"/>
<keyword evidence="5" id="KW-1185">Reference proteome</keyword>
<reference evidence="4 5" key="1">
    <citation type="journal article" date="2014" name="PLoS Genet.">
        <title>Analysis of the Phlebiopsis gigantea genome, transcriptome and secretome provides insight into its pioneer colonization strategies of wood.</title>
        <authorList>
            <person name="Hori C."/>
            <person name="Ishida T."/>
            <person name="Igarashi K."/>
            <person name="Samejima M."/>
            <person name="Suzuki H."/>
            <person name="Master E."/>
            <person name="Ferreira P."/>
            <person name="Ruiz-Duenas F.J."/>
            <person name="Held B."/>
            <person name="Canessa P."/>
            <person name="Larrondo L.F."/>
            <person name="Schmoll M."/>
            <person name="Druzhinina I.S."/>
            <person name="Kubicek C.P."/>
            <person name="Gaskell J.A."/>
            <person name="Kersten P."/>
            <person name="St John F."/>
            <person name="Glasner J."/>
            <person name="Sabat G."/>
            <person name="Splinter BonDurant S."/>
            <person name="Syed K."/>
            <person name="Yadav J."/>
            <person name="Mgbeahuruike A.C."/>
            <person name="Kovalchuk A."/>
            <person name="Asiegbu F.O."/>
            <person name="Lackner G."/>
            <person name="Hoffmeister D."/>
            <person name="Rencoret J."/>
            <person name="Gutierrez A."/>
            <person name="Sun H."/>
            <person name="Lindquist E."/>
            <person name="Barry K."/>
            <person name="Riley R."/>
            <person name="Grigoriev I.V."/>
            <person name="Henrissat B."/>
            <person name="Kues U."/>
            <person name="Berka R.M."/>
            <person name="Martinez A.T."/>
            <person name="Covert S.F."/>
            <person name="Blanchette R.A."/>
            <person name="Cullen D."/>
        </authorList>
    </citation>
    <scope>NUCLEOTIDE SEQUENCE [LARGE SCALE GENOMIC DNA]</scope>
    <source>
        <strain evidence="4 5">11061_1 CR5-6</strain>
    </source>
</reference>
<protein>
    <submittedName>
        <fullName evidence="4">Uncharacterized protein</fullName>
    </submittedName>
</protein>
<evidence type="ECO:0000313" key="5">
    <source>
        <dbReference type="Proteomes" id="UP000053257"/>
    </source>
</evidence>
<organism evidence="4 5">
    <name type="scientific">Phlebiopsis gigantea (strain 11061_1 CR5-6)</name>
    <name type="common">White-rot fungus</name>
    <name type="synonym">Peniophora gigantea</name>
    <dbReference type="NCBI Taxonomy" id="745531"/>
    <lineage>
        <taxon>Eukaryota</taxon>
        <taxon>Fungi</taxon>
        <taxon>Dikarya</taxon>
        <taxon>Basidiomycota</taxon>
        <taxon>Agaricomycotina</taxon>
        <taxon>Agaricomycetes</taxon>
        <taxon>Polyporales</taxon>
        <taxon>Phanerochaetaceae</taxon>
        <taxon>Phlebiopsis</taxon>
    </lineage>
</organism>
<dbReference type="InterPro" id="IPR002347">
    <property type="entry name" value="SDR_fam"/>
</dbReference>
<gene>
    <name evidence="4" type="ORF">PHLGIDRAFT_25159</name>
</gene>
<dbReference type="InterPro" id="IPR036291">
    <property type="entry name" value="NAD(P)-bd_dom_sf"/>
</dbReference>
<dbReference type="GO" id="GO:0016614">
    <property type="term" value="F:oxidoreductase activity, acting on CH-OH group of donors"/>
    <property type="evidence" value="ECO:0007669"/>
    <property type="project" value="UniProtKB-ARBA"/>
</dbReference>
<dbReference type="Gene3D" id="3.40.50.720">
    <property type="entry name" value="NAD(P)-binding Rossmann-like Domain"/>
    <property type="match status" value="1"/>
</dbReference>
<comment type="similarity">
    <text evidence="1">Belongs to the short-chain dehydrogenases/reductases (SDR) family.</text>
</comment>